<dbReference type="PANTHER" id="PTHR24559">
    <property type="entry name" value="TRANSPOSON TY3-I GAG-POL POLYPROTEIN"/>
    <property type="match status" value="1"/>
</dbReference>
<dbReference type="EMBL" id="OZ034816">
    <property type="protein sequence ID" value="CAL1379065.1"/>
    <property type="molecule type" value="Genomic_DNA"/>
</dbReference>
<dbReference type="Gene3D" id="2.40.70.10">
    <property type="entry name" value="Acid Proteases"/>
    <property type="match status" value="1"/>
</dbReference>
<gene>
    <name evidence="2" type="ORF">LTRI10_LOCUS20609</name>
</gene>
<evidence type="ECO:0000313" key="2">
    <source>
        <dbReference type="EMBL" id="CAL1379065.1"/>
    </source>
</evidence>
<dbReference type="CDD" id="cd00303">
    <property type="entry name" value="retropepsin_like"/>
    <property type="match status" value="1"/>
</dbReference>
<feature type="domain" description="Reverse transcriptase" evidence="1">
    <location>
        <begin position="281"/>
        <end position="460"/>
    </location>
</feature>
<dbReference type="Pfam" id="PF00078">
    <property type="entry name" value="RVT_1"/>
    <property type="match status" value="1"/>
</dbReference>
<dbReference type="PROSITE" id="PS50878">
    <property type="entry name" value="RT_POL"/>
    <property type="match status" value="1"/>
</dbReference>
<dbReference type="Gene3D" id="3.10.10.10">
    <property type="entry name" value="HIV Type 1 Reverse Transcriptase, subunit A, domain 1"/>
    <property type="match status" value="1"/>
</dbReference>
<protein>
    <recommendedName>
        <fullName evidence="1">Reverse transcriptase domain-containing protein</fullName>
    </recommendedName>
</protein>
<dbReference type="InterPro" id="IPR021109">
    <property type="entry name" value="Peptidase_aspartic_dom_sf"/>
</dbReference>
<dbReference type="Gene3D" id="3.30.70.270">
    <property type="match status" value="1"/>
</dbReference>
<dbReference type="InterPro" id="IPR000477">
    <property type="entry name" value="RT_dom"/>
</dbReference>
<dbReference type="Proteomes" id="UP001497516">
    <property type="component" value="Chromosome 3"/>
</dbReference>
<dbReference type="InterPro" id="IPR053134">
    <property type="entry name" value="RNA-dir_DNA_polymerase"/>
</dbReference>
<name>A0AAV2DZR1_9ROSI</name>
<dbReference type="PANTHER" id="PTHR24559:SF430">
    <property type="entry name" value="RNA-DIRECTED DNA POLYMERASE"/>
    <property type="match status" value="1"/>
</dbReference>
<organism evidence="2 3">
    <name type="scientific">Linum trigynum</name>
    <dbReference type="NCBI Taxonomy" id="586398"/>
    <lineage>
        <taxon>Eukaryota</taxon>
        <taxon>Viridiplantae</taxon>
        <taxon>Streptophyta</taxon>
        <taxon>Embryophyta</taxon>
        <taxon>Tracheophyta</taxon>
        <taxon>Spermatophyta</taxon>
        <taxon>Magnoliopsida</taxon>
        <taxon>eudicotyledons</taxon>
        <taxon>Gunneridae</taxon>
        <taxon>Pentapetalae</taxon>
        <taxon>rosids</taxon>
        <taxon>fabids</taxon>
        <taxon>Malpighiales</taxon>
        <taxon>Linaceae</taxon>
        <taxon>Linum</taxon>
    </lineage>
</organism>
<dbReference type="InterPro" id="IPR043502">
    <property type="entry name" value="DNA/RNA_pol_sf"/>
</dbReference>
<accession>A0AAV2DZR1</accession>
<dbReference type="SUPFAM" id="SSF56672">
    <property type="entry name" value="DNA/RNA polymerases"/>
    <property type="match status" value="1"/>
</dbReference>
<sequence>MVGSTSSIAGTPTISFDVKDLDGVTHPHDDPLVIEAVVADYKVKRIHVDGGSSADLLFYPAYLSLGYRPDQCRPAKICLVGFSGTQVPVIGTLPLRVRVGEGDQIADTVTNFHIVDCPSVYNCILGRPFLHKLRAVPSTFHLRLKFPTNTGIGCVRGDQALAKQCCTLSLQKKAVVNIDAREEGICPVLVDPDEDFPISEVHTVRISTAWPREALQSLLTLLQEFEEVFAWGPEDMPGVDRRVAEHALGIAPRSRPIQQKRRNFSWERRQAVAEEVSRLLKAKFIQEVLYPTWLANVVMLKKANGQWRMCVDFTDLNKACPKDPYPLSKIDQLVDATAGHRFLSFLNMFSGYHQIPMRKEDQEKIAFMTPVGNYCYKVMPFGLKNVGATYQRMVDRVFARQLGRNLEAYVDDILIKSKGVDEHLEDLRESLNTMRLYDLRLNAKKCVFGATAVKFLGFMLTQRGIEANTRQIDAILQMSPPTKGREVQVLTGRISALNRFIACSGDRCAPSSLLSKGLVRPFYGHLSGRRHSKN</sequence>
<proteinExistence type="predicted"/>
<evidence type="ECO:0000313" key="3">
    <source>
        <dbReference type="Proteomes" id="UP001497516"/>
    </source>
</evidence>
<evidence type="ECO:0000259" key="1">
    <source>
        <dbReference type="PROSITE" id="PS50878"/>
    </source>
</evidence>
<dbReference type="AlphaFoldDB" id="A0AAV2DZR1"/>
<keyword evidence="3" id="KW-1185">Reference proteome</keyword>
<reference evidence="2 3" key="1">
    <citation type="submission" date="2024-04" db="EMBL/GenBank/DDBJ databases">
        <authorList>
            <person name="Fracassetti M."/>
        </authorList>
    </citation>
    <scope>NUCLEOTIDE SEQUENCE [LARGE SCALE GENOMIC DNA]</scope>
</reference>
<dbReference type="InterPro" id="IPR043128">
    <property type="entry name" value="Rev_trsase/Diguanyl_cyclase"/>
</dbReference>
<dbReference type="CDD" id="cd01647">
    <property type="entry name" value="RT_LTR"/>
    <property type="match status" value="1"/>
</dbReference>